<name>A0A9P8PS66_WICPI</name>
<evidence type="ECO:0000256" key="1">
    <source>
        <dbReference type="ARBA" id="ARBA00008903"/>
    </source>
</evidence>
<dbReference type="Gene3D" id="3.30.1780.10">
    <property type="entry name" value="ornithine cyclodeaminase, domain 1"/>
    <property type="match status" value="1"/>
</dbReference>
<dbReference type="InterPro" id="IPR036291">
    <property type="entry name" value="NAD(P)-bd_dom_sf"/>
</dbReference>
<sequence length="333" mass="36730">MRIVSDTQVQELLGNLTPELITSYQNILATALQQYHFDPSLIPERIVINKPSISNATHIFMPSFTSTHTGIKTLGGSVEGFKGAVLILDKDNGVVKGMVNAMSLTGFRTALASSLALRKFFEVEKKNQVMSVYGNGAQAYWHVKVTLSAYPGNFNKVNLIVRSRNEKSLELVKALQSEFPDVEFELIENGPAVDLKSSTVIYGCIPSTTPSIHLDQLATDHQVFISLIGSYKPNMFEVDDAIVLKAKTSGKIMVDSYEHTLAEAGELIKNRIDKRHVIELGELEYIEKEDIVDPKKSNLVLAKIVGLSIMDVAVGGYILEKAKQQNIGIETDF</sequence>
<dbReference type="GO" id="GO:0005737">
    <property type="term" value="C:cytoplasm"/>
    <property type="evidence" value="ECO:0007669"/>
    <property type="project" value="TreeGrafter"/>
</dbReference>
<dbReference type="Proteomes" id="UP000774326">
    <property type="component" value="Unassembled WGS sequence"/>
</dbReference>
<dbReference type="Gene3D" id="3.40.50.720">
    <property type="entry name" value="NAD(P)-binding Rossmann-like Domain"/>
    <property type="match status" value="1"/>
</dbReference>
<gene>
    <name evidence="2" type="ORF">WICPIJ_009006</name>
</gene>
<evidence type="ECO:0000313" key="3">
    <source>
        <dbReference type="Proteomes" id="UP000774326"/>
    </source>
</evidence>
<dbReference type="EMBL" id="JAEUBG010005169">
    <property type="protein sequence ID" value="KAH3677291.1"/>
    <property type="molecule type" value="Genomic_DNA"/>
</dbReference>
<reference evidence="2" key="2">
    <citation type="submission" date="2021-01" db="EMBL/GenBank/DDBJ databases">
        <authorList>
            <person name="Schikora-Tamarit M.A."/>
        </authorList>
    </citation>
    <scope>NUCLEOTIDE SEQUENCE</scope>
    <source>
        <strain evidence="2">CBS2887</strain>
    </source>
</reference>
<reference evidence="2" key="1">
    <citation type="journal article" date="2021" name="Open Biol.">
        <title>Shared evolutionary footprints suggest mitochondrial oxidative damage underlies multiple complex I losses in fungi.</title>
        <authorList>
            <person name="Schikora-Tamarit M.A."/>
            <person name="Marcet-Houben M."/>
            <person name="Nosek J."/>
            <person name="Gabaldon T."/>
        </authorList>
    </citation>
    <scope>NUCLEOTIDE SEQUENCE</scope>
    <source>
        <strain evidence="2">CBS2887</strain>
    </source>
</reference>
<dbReference type="InterPro" id="IPR003462">
    <property type="entry name" value="ODC_Mu_crystall"/>
</dbReference>
<dbReference type="AlphaFoldDB" id="A0A9P8PS66"/>
<accession>A0A9P8PS66</accession>
<evidence type="ECO:0008006" key="4">
    <source>
        <dbReference type="Google" id="ProtNLM"/>
    </source>
</evidence>
<comment type="similarity">
    <text evidence="1">Belongs to the ornithine cyclodeaminase/mu-crystallin family.</text>
</comment>
<dbReference type="InterPro" id="IPR023401">
    <property type="entry name" value="ODC_N"/>
</dbReference>
<dbReference type="PANTHER" id="PTHR13812">
    <property type="entry name" value="KETIMINE REDUCTASE MU-CRYSTALLIN"/>
    <property type="match status" value="1"/>
</dbReference>
<dbReference type="SUPFAM" id="SSF51735">
    <property type="entry name" value="NAD(P)-binding Rossmann-fold domains"/>
    <property type="match status" value="1"/>
</dbReference>
<protein>
    <recommendedName>
        <fullName evidence="4">Ornithine cyclodeaminase</fullName>
    </recommendedName>
</protein>
<evidence type="ECO:0000313" key="2">
    <source>
        <dbReference type="EMBL" id="KAH3677291.1"/>
    </source>
</evidence>
<dbReference type="PANTHER" id="PTHR13812:SF19">
    <property type="entry name" value="KETIMINE REDUCTASE MU-CRYSTALLIN"/>
    <property type="match status" value="1"/>
</dbReference>
<dbReference type="Pfam" id="PF02423">
    <property type="entry name" value="OCD_Mu_crystall"/>
    <property type="match status" value="1"/>
</dbReference>
<organism evidence="2 3">
    <name type="scientific">Wickerhamomyces pijperi</name>
    <name type="common">Yeast</name>
    <name type="synonym">Pichia pijperi</name>
    <dbReference type="NCBI Taxonomy" id="599730"/>
    <lineage>
        <taxon>Eukaryota</taxon>
        <taxon>Fungi</taxon>
        <taxon>Dikarya</taxon>
        <taxon>Ascomycota</taxon>
        <taxon>Saccharomycotina</taxon>
        <taxon>Saccharomycetes</taxon>
        <taxon>Phaffomycetales</taxon>
        <taxon>Wickerhamomycetaceae</taxon>
        <taxon>Wickerhamomyces</taxon>
    </lineage>
</organism>
<keyword evidence="3" id="KW-1185">Reference proteome</keyword>
<proteinExistence type="inferred from homology"/>
<comment type="caution">
    <text evidence="2">The sequence shown here is derived from an EMBL/GenBank/DDBJ whole genome shotgun (WGS) entry which is preliminary data.</text>
</comment>
<dbReference type="OrthoDB" id="41492at2759"/>